<feature type="binding site" evidence="6">
    <location>
        <begin position="155"/>
        <end position="157"/>
    </location>
    <ligand>
        <name>ATP</name>
        <dbReference type="ChEBI" id="CHEBI:30616"/>
    </ligand>
</feature>
<proteinExistence type="inferred from homology"/>
<protein>
    <recommendedName>
        <fullName evidence="6">Cell shape-determining protein MreB</fullName>
    </recommendedName>
</protein>
<comment type="subcellular location">
    <subcellularLocation>
        <location evidence="6">Cytoplasm</location>
    </subcellularLocation>
    <text evidence="6">Membrane-associated.</text>
</comment>
<evidence type="ECO:0000313" key="7">
    <source>
        <dbReference type="EMBL" id="SEM44905.1"/>
    </source>
</evidence>
<name>A0A1H7YG19_9FIRM</name>
<dbReference type="AlphaFoldDB" id="A0A1H7YG19"/>
<dbReference type="EMBL" id="FOCG01000001">
    <property type="protein sequence ID" value="SEM44905.1"/>
    <property type="molecule type" value="Genomic_DNA"/>
</dbReference>
<comment type="subunit">
    <text evidence="6">Forms polymers.</text>
</comment>
<evidence type="ECO:0000256" key="6">
    <source>
        <dbReference type="HAMAP-Rule" id="MF_02207"/>
    </source>
</evidence>
<dbReference type="GO" id="GO:0005737">
    <property type="term" value="C:cytoplasm"/>
    <property type="evidence" value="ECO:0007669"/>
    <property type="project" value="UniProtKB-SubCell"/>
</dbReference>
<keyword evidence="3 6" id="KW-0067">ATP-binding</keyword>
<feature type="binding site" evidence="6">
    <location>
        <begin position="203"/>
        <end position="206"/>
    </location>
    <ligand>
        <name>ATP</name>
        <dbReference type="ChEBI" id="CHEBI:30616"/>
    </ligand>
</feature>
<dbReference type="CDD" id="cd10225">
    <property type="entry name" value="ASKHA_NBD_MreB-like"/>
    <property type="match status" value="1"/>
</dbReference>
<sequence>MSNVDIGIDLGTSSVIIYTKEQGVCLKEPSVVAVNSYTGELLAVGTEAAKMLGKTPDKIKAVCPLEDGVIADYELCEKMVKYFLKKVSENIVIKPRVAICVPSGITDVESRAVVEAAVVAGARKVFLVEEPVAAAIGAGIDLNKAKGNIILDIGGGTTDVAVLSLNGIVTKASLKIAGNKFDDVIIKYIRDNYNVLIGRHTAESIKIGVGSVAPRLVDAEMEFKGRNLLSGLPQKRKVKRSDIREVLMEPVIQILQAVRSVIERTPPELVGDMLENGIVLTGGGAKLDGMPELVHKVLKIDAYLAPYSEECVAIGTGKLFDFTDDMSDGIIESILYPHH</sequence>
<dbReference type="InterPro" id="IPR004753">
    <property type="entry name" value="MreB"/>
</dbReference>
<keyword evidence="1 6" id="KW-0963">Cytoplasm</keyword>
<evidence type="ECO:0000256" key="5">
    <source>
        <dbReference type="ARBA" id="ARBA00023458"/>
    </source>
</evidence>
<dbReference type="GO" id="GO:0005524">
    <property type="term" value="F:ATP binding"/>
    <property type="evidence" value="ECO:0007669"/>
    <property type="project" value="UniProtKB-KW"/>
</dbReference>
<evidence type="ECO:0000313" key="8">
    <source>
        <dbReference type="Proteomes" id="UP000199158"/>
    </source>
</evidence>
<dbReference type="RefSeq" id="WP_092750427.1">
    <property type="nucleotide sequence ID" value="NZ_FOCG01000001.1"/>
</dbReference>
<dbReference type="GO" id="GO:0008360">
    <property type="term" value="P:regulation of cell shape"/>
    <property type="evidence" value="ECO:0007669"/>
    <property type="project" value="UniProtKB-UniRule"/>
</dbReference>
<dbReference type="PANTHER" id="PTHR42749:SF1">
    <property type="entry name" value="CELL SHAPE-DETERMINING PROTEIN MREB"/>
    <property type="match status" value="1"/>
</dbReference>
<dbReference type="SUPFAM" id="SSF53067">
    <property type="entry name" value="Actin-like ATPase domain"/>
    <property type="match status" value="2"/>
</dbReference>
<evidence type="ECO:0000256" key="3">
    <source>
        <dbReference type="ARBA" id="ARBA00022840"/>
    </source>
</evidence>
<dbReference type="NCBIfam" id="TIGR00904">
    <property type="entry name" value="mreB"/>
    <property type="match status" value="1"/>
</dbReference>
<dbReference type="STRING" id="474960.SAMN05216180_0014"/>
<dbReference type="NCBIfam" id="NF010539">
    <property type="entry name" value="PRK13927.1"/>
    <property type="match status" value="1"/>
</dbReference>
<reference evidence="7 8" key="1">
    <citation type="submission" date="2016-10" db="EMBL/GenBank/DDBJ databases">
        <authorList>
            <person name="de Groot N.N."/>
        </authorList>
    </citation>
    <scope>NUCLEOTIDE SEQUENCE [LARGE SCALE GENOMIC DNA]</scope>
    <source>
        <strain evidence="7 8">CGMCC 1.5070</strain>
    </source>
</reference>
<gene>
    <name evidence="6" type="primary">mreB</name>
    <name evidence="7" type="ORF">SAMN05216180_0014</name>
</gene>
<comment type="caution">
    <text evidence="6">Lacks conserved residue(s) required for the propagation of feature annotation.</text>
</comment>
<comment type="similarity">
    <text evidence="5 6">Belongs to the FtsA/MreB family.</text>
</comment>
<dbReference type="OrthoDB" id="9768127at2"/>
<dbReference type="Pfam" id="PF06723">
    <property type="entry name" value="MreB_Mbl"/>
    <property type="match status" value="1"/>
</dbReference>
<dbReference type="Proteomes" id="UP000199158">
    <property type="component" value="Unassembled WGS sequence"/>
</dbReference>
<dbReference type="PANTHER" id="PTHR42749">
    <property type="entry name" value="CELL SHAPE-DETERMINING PROTEIN MREB"/>
    <property type="match status" value="1"/>
</dbReference>
<evidence type="ECO:0000256" key="2">
    <source>
        <dbReference type="ARBA" id="ARBA00022741"/>
    </source>
</evidence>
<keyword evidence="2 6" id="KW-0547">Nucleotide-binding</keyword>
<dbReference type="InterPro" id="IPR056546">
    <property type="entry name" value="MreB_MamK-like"/>
</dbReference>
<accession>A0A1H7YG19</accession>
<organism evidence="7 8">
    <name type="scientific">Hydrogenoanaerobacterium saccharovorans</name>
    <dbReference type="NCBI Taxonomy" id="474960"/>
    <lineage>
        <taxon>Bacteria</taxon>
        <taxon>Bacillati</taxon>
        <taxon>Bacillota</taxon>
        <taxon>Clostridia</taxon>
        <taxon>Eubacteriales</taxon>
        <taxon>Oscillospiraceae</taxon>
        <taxon>Hydrogenoanaerobacterium</taxon>
    </lineage>
</organism>
<dbReference type="HAMAP" id="MF_02207">
    <property type="entry name" value="MreB"/>
    <property type="match status" value="1"/>
</dbReference>
<dbReference type="Gene3D" id="3.30.420.40">
    <property type="match status" value="2"/>
</dbReference>
<dbReference type="InterPro" id="IPR043129">
    <property type="entry name" value="ATPase_NBD"/>
</dbReference>
<evidence type="ECO:0000256" key="1">
    <source>
        <dbReference type="ARBA" id="ARBA00022490"/>
    </source>
</evidence>
<evidence type="ECO:0000256" key="4">
    <source>
        <dbReference type="ARBA" id="ARBA00022960"/>
    </source>
</evidence>
<comment type="function">
    <text evidence="6">Forms membrane-associated dynamic filaments that are essential for cell shape determination. Acts by regulating cell wall synthesis and cell elongation, and thus cell shape. A feedback loop between cell geometry and MreB localization may maintain elongated cell shape by targeting cell wall growth to regions of negative cell wall curvature.</text>
</comment>
<keyword evidence="8" id="KW-1185">Reference proteome</keyword>
<dbReference type="GO" id="GO:0000902">
    <property type="term" value="P:cell morphogenesis"/>
    <property type="evidence" value="ECO:0007669"/>
    <property type="project" value="InterPro"/>
</dbReference>
<dbReference type="PRINTS" id="PR01652">
    <property type="entry name" value="SHAPEPROTEIN"/>
</dbReference>
<keyword evidence="4 6" id="KW-0133">Cell shape</keyword>